<comment type="subcellular location">
    <subcellularLocation>
        <location evidence="1">Cell projection</location>
        <location evidence="1">Cilium</location>
    </subcellularLocation>
</comment>
<evidence type="ECO:0000256" key="2">
    <source>
        <dbReference type="ARBA" id="ARBA00022574"/>
    </source>
</evidence>
<feature type="domain" description="WDR19 WD40 repeat" evidence="8">
    <location>
        <begin position="366"/>
        <end position="637"/>
    </location>
</feature>
<dbReference type="Pfam" id="PF24762">
    <property type="entry name" value="TPR_IF140-IFT172"/>
    <property type="match status" value="1"/>
</dbReference>
<proteinExistence type="predicted"/>
<evidence type="ECO:0000256" key="5">
    <source>
        <dbReference type="ARBA" id="ARBA00023069"/>
    </source>
</evidence>
<dbReference type="GeneID" id="16075584"/>
<dbReference type="InterPro" id="IPR040379">
    <property type="entry name" value="WDR19/dyf-2"/>
</dbReference>
<dbReference type="OMA" id="NDMLTHT"/>
<dbReference type="InterPro" id="IPR057855">
    <property type="entry name" value="Beta-prop_WDR19_1st"/>
</dbReference>
<dbReference type="Pfam" id="PF15911">
    <property type="entry name" value="Beta-prop_WDR19_2nd"/>
    <property type="match status" value="1"/>
</dbReference>
<dbReference type="eggNOG" id="KOG2247">
    <property type="taxonomic scope" value="Eukaryota"/>
</dbReference>
<dbReference type="RefSeq" id="XP_004995006.1">
    <property type="nucleotide sequence ID" value="XM_004994949.1"/>
</dbReference>
<evidence type="ECO:0000256" key="7">
    <source>
        <dbReference type="SAM" id="MobiDB-lite"/>
    </source>
</evidence>
<dbReference type="InterPro" id="IPR056168">
    <property type="entry name" value="TPR_IF140/IFT172/WDR19"/>
</dbReference>
<dbReference type="GO" id="GO:0005929">
    <property type="term" value="C:cilium"/>
    <property type="evidence" value="ECO:0007669"/>
    <property type="project" value="UniProtKB-SubCell"/>
</dbReference>
<evidence type="ECO:0000256" key="1">
    <source>
        <dbReference type="ARBA" id="ARBA00004138"/>
    </source>
</evidence>
<feature type="domain" description="WDR19 first beta-propeller" evidence="9">
    <location>
        <begin position="18"/>
        <end position="346"/>
    </location>
</feature>
<keyword evidence="12" id="KW-1185">Reference proteome</keyword>
<keyword evidence="4" id="KW-0802">TPR repeat</keyword>
<dbReference type="Proteomes" id="UP000007799">
    <property type="component" value="Unassembled WGS sequence"/>
</dbReference>
<reference evidence="11" key="1">
    <citation type="submission" date="2009-08" db="EMBL/GenBank/DDBJ databases">
        <title>Annotation of Salpingoeca rosetta.</title>
        <authorList>
            <consortium name="The Broad Institute Genome Sequencing Platform"/>
            <person name="Russ C."/>
            <person name="Cuomo C."/>
            <person name="Burger G."/>
            <person name="Gray M.W."/>
            <person name="Holland P.W.H."/>
            <person name="King N."/>
            <person name="Lang F.B.F."/>
            <person name="Roger A.J."/>
            <person name="Ruiz-Trillo I."/>
            <person name="Young S.K."/>
            <person name="Zeng Q."/>
            <person name="Gargeya S."/>
            <person name="Alvarado L."/>
            <person name="Berlin A."/>
            <person name="Chapman S.B."/>
            <person name="Chen Z."/>
            <person name="Freedman E."/>
            <person name="Gellesch M."/>
            <person name="Goldberg J."/>
            <person name="Griggs A."/>
            <person name="Gujja S."/>
            <person name="Heilman E."/>
            <person name="Heiman D."/>
            <person name="Howarth C."/>
            <person name="Mehta T."/>
            <person name="Neiman D."/>
            <person name="Pearson M."/>
            <person name="Roberts A."/>
            <person name="Saif S."/>
            <person name="Shea T."/>
            <person name="Shenoy N."/>
            <person name="Sisk P."/>
            <person name="Stolte C."/>
            <person name="Sykes S."/>
            <person name="White J."/>
            <person name="Yandava C."/>
            <person name="Haas B."/>
            <person name="Nusbaum C."/>
            <person name="Birren B."/>
        </authorList>
    </citation>
    <scope>NUCLEOTIDE SEQUENCE [LARGE SCALE GENOMIC DNA]</scope>
    <source>
        <strain evidence="11">ATCC 50818</strain>
    </source>
</reference>
<dbReference type="InterPro" id="IPR036322">
    <property type="entry name" value="WD40_repeat_dom_sf"/>
</dbReference>
<evidence type="ECO:0000256" key="6">
    <source>
        <dbReference type="ARBA" id="ARBA00023273"/>
    </source>
</evidence>
<protein>
    <recommendedName>
        <fullName evidence="13">WD repeat-containing protein 19</fullName>
    </recommendedName>
</protein>
<dbReference type="GO" id="GO:0035721">
    <property type="term" value="P:intraciliary retrograde transport"/>
    <property type="evidence" value="ECO:0007669"/>
    <property type="project" value="InterPro"/>
</dbReference>
<accession>F2U6M0</accession>
<dbReference type="Gene3D" id="1.25.40.470">
    <property type="match status" value="2"/>
</dbReference>
<dbReference type="SMART" id="SM00320">
    <property type="entry name" value="WD40"/>
    <property type="match status" value="3"/>
</dbReference>
<dbReference type="InterPro" id="IPR015943">
    <property type="entry name" value="WD40/YVTN_repeat-like_dom_sf"/>
</dbReference>
<evidence type="ECO:0000313" key="11">
    <source>
        <dbReference type="EMBL" id="EGD83502.1"/>
    </source>
</evidence>
<dbReference type="SUPFAM" id="SSF50978">
    <property type="entry name" value="WD40 repeat-like"/>
    <property type="match status" value="1"/>
</dbReference>
<dbReference type="EMBL" id="GL832963">
    <property type="protein sequence ID" value="EGD83502.1"/>
    <property type="molecule type" value="Genomic_DNA"/>
</dbReference>
<dbReference type="GO" id="GO:0030991">
    <property type="term" value="C:intraciliary transport particle A"/>
    <property type="evidence" value="ECO:0007669"/>
    <property type="project" value="TreeGrafter"/>
</dbReference>
<feature type="compositionally biased region" description="Acidic residues" evidence="7">
    <location>
        <begin position="1358"/>
        <end position="1380"/>
    </location>
</feature>
<dbReference type="InParanoid" id="F2U6M0"/>
<keyword evidence="3" id="KW-0677">Repeat</keyword>
<dbReference type="GO" id="GO:0060271">
    <property type="term" value="P:cilium assembly"/>
    <property type="evidence" value="ECO:0007669"/>
    <property type="project" value="TreeGrafter"/>
</dbReference>
<name>F2U6M0_SALR5</name>
<organism evidence="12">
    <name type="scientific">Salpingoeca rosetta (strain ATCC 50818 / BSB-021)</name>
    <dbReference type="NCBI Taxonomy" id="946362"/>
    <lineage>
        <taxon>Eukaryota</taxon>
        <taxon>Choanoflagellata</taxon>
        <taxon>Craspedida</taxon>
        <taxon>Salpingoecidae</taxon>
        <taxon>Salpingoeca</taxon>
    </lineage>
</organism>
<evidence type="ECO:0008006" key="13">
    <source>
        <dbReference type="Google" id="ProtNLM"/>
    </source>
</evidence>
<sequence length="1380" mass="153165">MKRVFEIPGRTHGIGNIQFKWQRVKGNFLATSGANRNVYIFDRKGKSVAEFSLPGKCTSMDWDKNGNQLAVAHDGGATVFMWDSNTKDVSQVETGLKGTLTFVKWSKVGLQFVVGNNKGDVCIYSVETARKLPILGKHRGPILSCDWNAENKFTVASSDQTISINTSDGDTLAQPLLEHEPTLVRCFDPKPSMLNKDVSVRGACQGMSVVLDKKTLLLFKPDDPDHPIELAFQTRYGNIVDYSWYCALLRGFCESGFLHVIIYAPMTLGAFESEDISKLSTSVSDSANECVHAVCRGVCAAKPPPPTVRRVLTLCARVWFRFTSGLLDTMSWTDDGQLLSISTENGTLYTYLTKLPLLGDVCDTSVAYLSSLQELTVLPDEGAPIKIKLPIEPATVAVDEFYAACGMNNTAWFFLLDDGRAEEIDTEPRTYTGSIKSIKLCGQYAAVHCGKKVHLHLVESHPEDDMPNSEKMFPAKSSDVIDGVALTKNFLIYSTTEGAVYYFSLEDWQFVNEYKHPCGLSGLTADSSGTRVAFIDAKGDGIIYSPVDDTTLTLPNFPSRPKGFVWDVACEEKVFIVYDEENIYTYVEHSEHIDGAHCEFVGLTKLQYGLVPIRLDDGRVTCLTPSGKTTAVTLSTHEFLQPEEVKDAELSDAIASNIAICKFSSAFALLHRMKASSPSQAQALFDKLAAACLQCLNFNMALHVYRLAGNAKMVQRLRSLEFVEDRHLLAGHIFLFNSEPSKAEDHFLKSSRPEEALNMHRDLLQWEQALNLAGRFSKKDIPALSREYAQQLEFQGNWTKALQMYTSALNGDKNDRNHVLTCKAGMARTAIRHGDINQGISLANELSQKPLYRECAAALEDMNQLNEAAEMYERGGQYDKAAAIFIKSKNWPKVGQLLQHVSSPKLHAQYAKSREADGSYKEAVAAYAAANDHLSVIRLNLEHLRNPDEAVRVVKETGSIEGAKMVADFFRKLGDFESAVQFLVLSQANEEAFKMAQEHNQLGVYARVLESNGGTTDDYRRVAKSFDKVNEPVEAGRFYCKAGDYELAITRLLSTSAGDNTNIELAIEAVGLAKNESLTQKVVDYLMGSTDGVPKDASYLLKLYLAAERFKEAARTAIIIAAEERTAGSYRTAHDILFDMYNQLRSRGVAVPPELYDDLVLLHSYILGKIHLRRNDHLKAARMLIRVADNISKFPAHVVNILTSTVIECFRAGLKASAFKFAAMLMQPENRQKLDPKYKKKIETIVRKKDLTEEEEETCMCPYCGTMLKNTILECYACSNKLPMCVASGYFVPKSQLVICPYKYSAARKAEIDALMLTEDSLPMAYDTKSSYTIPEDAMEFLNAFRSSFDSSSASADNGDEYIDVAGDGQDDDDDSEGDV</sequence>
<dbReference type="SUPFAM" id="SSF48452">
    <property type="entry name" value="TPR-like"/>
    <property type="match status" value="1"/>
</dbReference>
<dbReference type="PANTHER" id="PTHR14920:SF0">
    <property type="entry name" value="WD REPEAT DOMAIN 19"/>
    <property type="match status" value="1"/>
</dbReference>
<keyword evidence="5" id="KW-0969">Cilium</keyword>
<dbReference type="InterPro" id="IPR039468">
    <property type="entry name" value="WDR19_WD40_rpt"/>
</dbReference>
<dbReference type="Pfam" id="PF23389">
    <property type="entry name" value="Beta-prop_WDR19_1st"/>
    <property type="match status" value="1"/>
</dbReference>
<feature type="region of interest" description="Disordered" evidence="7">
    <location>
        <begin position="1349"/>
        <end position="1380"/>
    </location>
</feature>
<evidence type="ECO:0000259" key="8">
    <source>
        <dbReference type="Pfam" id="PF15911"/>
    </source>
</evidence>
<dbReference type="InterPro" id="IPR011990">
    <property type="entry name" value="TPR-like_helical_dom_sf"/>
</dbReference>
<evidence type="ECO:0000256" key="3">
    <source>
        <dbReference type="ARBA" id="ARBA00022737"/>
    </source>
</evidence>
<dbReference type="FunCoup" id="F2U6M0">
    <property type="interactions" value="225"/>
</dbReference>
<dbReference type="STRING" id="946362.F2U6M0"/>
<evidence type="ECO:0000259" key="9">
    <source>
        <dbReference type="Pfam" id="PF23389"/>
    </source>
</evidence>
<keyword evidence="6" id="KW-0966">Cell projection</keyword>
<evidence type="ECO:0000259" key="10">
    <source>
        <dbReference type="Pfam" id="PF24762"/>
    </source>
</evidence>
<dbReference type="OrthoDB" id="10250638at2759"/>
<evidence type="ECO:0000256" key="4">
    <source>
        <dbReference type="ARBA" id="ARBA00022803"/>
    </source>
</evidence>
<feature type="domain" description="IF140/IFT172/WDR19 TPR" evidence="10">
    <location>
        <begin position="846"/>
        <end position="1086"/>
    </location>
</feature>
<keyword evidence="2" id="KW-0853">WD repeat</keyword>
<dbReference type="PANTHER" id="PTHR14920">
    <property type="entry name" value="OSMOTIC AVOIDANCE ABNORMAL PROTEIN 1/WD REPEAT MEMBRANE PROTEIN"/>
    <property type="match status" value="1"/>
</dbReference>
<dbReference type="KEGG" id="sre:PTSG_12128"/>
<dbReference type="Gene3D" id="2.130.10.10">
    <property type="entry name" value="YVTN repeat-like/Quinoprotein amine dehydrogenase"/>
    <property type="match status" value="1"/>
</dbReference>
<dbReference type="InterPro" id="IPR001680">
    <property type="entry name" value="WD40_rpt"/>
</dbReference>
<gene>
    <name evidence="11" type="ORF">PTSG_12128</name>
</gene>
<evidence type="ECO:0000313" key="12">
    <source>
        <dbReference type="Proteomes" id="UP000007799"/>
    </source>
</evidence>